<dbReference type="InterPro" id="IPR003135">
    <property type="entry name" value="ATP-grasp_carboxylate-amine"/>
</dbReference>
<dbReference type="Pfam" id="PF02222">
    <property type="entry name" value="ATP-grasp"/>
    <property type="match status" value="1"/>
</dbReference>
<dbReference type="InterPro" id="IPR040686">
    <property type="entry name" value="PurK_C"/>
</dbReference>
<keyword evidence="8 11" id="KW-0067">ATP-binding</keyword>
<dbReference type="Gene3D" id="3.40.50.20">
    <property type="match status" value="1"/>
</dbReference>
<dbReference type="InterPro" id="IPR054350">
    <property type="entry name" value="PurT/PurK_preATP-grasp"/>
</dbReference>
<evidence type="ECO:0000256" key="9">
    <source>
        <dbReference type="ARBA" id="ARBA00023239"/>
    </source>
</evidence>
<dbReference type="InterPro" id="IPR011054">
    <property type="entry name" value="Rudment_hybrid_motif"/>
</dbReference>
<dbReference type="GO" id="GO:0004638">
    <property type="term" value="F:phosphoribosylaminoimidazole carboxylase activity"/>
    <property type="evidence" value="ECO:0007669"/>
    <property type="project" value="UniProtKB-EC"/>
</dbReference>
<keyword evidence="5 11" id="KW-0547">Nucleotide-binding</keyword>
<evidence type="ECO:0000256" key="2">
    <source>
        <dbReference type="ARBA" id="ARBA00004747"/>
    </source>
</evidence>
<keyword evidence="7" id="KW-0210">Decarboxylase</keyword>
<dbReference type="FunFam" id="3.40.50.1970:FF:000013">
    <property type="entry name" value="Phosphoribosylaminoimidazole carboxylase"/>
    <property type="match status" value="1"/>
</dbReference>
<dbReference type="SUPFAM" id="SSF52255">
    <property type="entry name" value="N5-CAIR mutase (phosphoribosylaminoimidazole carboxylase, PurE)"/>
    <property type="match status" value="1"/>
</dbReference>
<evidence type="ECO:0000259" key="13">
    <source>
        <dbReference type="PROSITE" id="PS50975"/>
    </source>
</evidence>
<dbReference type="GO" id="GO:0046872">
    <property type="term" value="F:metal ion binding"/>
    <property type="evidence" value="ECO:0007669"/>
    <property type="project" value="InterPro"/>
</dbReference>
<dbReference type="NCBIfam" id="TIGR01161">
    <property type="entry name" value="purK"/>
    <property type="match status" value="1"/>
</dbReference>
<dbReference type="Pfam" id="PF22660">
    <property type="entry name" value="RS_preATP-grasp-like"/>
    <property type="match status" value="1"/>
</dbReference>
<evidence type="ECO:0000256" key="8">
    <source>
        <dbReference type="ARBA" id="ARBA00022840"/>
    </source>
</evidence>
<dbReference type="OrthoDB" id="15425at2759"/>
<dbReference type="NCBIfam" id="NF004679">
    <property type="entry name" value="PRK06019.1-5"/>
    <property type="match status" value="1"/>
</dbReference>
<dbReference type="FunFam" id="3.30.470.20:FF:000037">
    <property type="entry name" value="Phosphoribosylaminoimidazole carboxylase, chloroplastic"/>
    <property type="match status" value="1"/>
</dbReference>
<dbReference type="NCBIfam" id="TIGR01162">
    <property type="entry name" value="purE"/>
    <property type="match status" value="1"/>
</dbReference>
<dbReference type="SUPFAM" id="SSF52440">
    <property type="entry name" value="PreATP-grasp domain"/>
    <property type="match status" value="1"/>
</dbReference>
<dbReference type="InterPro" id="IPR016301">
    <property type="entry name" value="Ade2_fungi/plant"/>
</dbReference>
<evidence type="ECO:0000313" key="14">
    <source>
        <dbReference type="EMBL" id="CAD7701005.1"/>
    </source>
</evidence>
<dbReference type="PIRSF" id="PIRSF001340">
    <property type="entry name" value="AIR_carboxylase"/>
    <property type="match status" value="1"/>
</dbReference>
<dbReference type="EC" id="4.1.1.21" evidence="4"/>
<dbReference type="InterPro" id="IPR013815">
    <property type="entry name" value="ATP_grasp_subdomain_1"/>
</dbReference>
<dbReference type="Pfam" id="PF17769">
    <property type="entry name" value="PurK_C"/>
    <property type="match status" value="1"/>
</dbReference>
<evidence type="ECO:0000256" key="7">
    <source>
        <dbReference type="ARBA" id="ARBA00022793"/>
    </source>
</evidence>
<keyword evidence="15" id="KW-1185">Reference proteome</keyword>
<feature type="region of interest" description="Disordered" evidence="12">
    <location>
        <begin position="1"/>
        <end position="39"/>
    </location>
</feature>
<protein>
    <recommendedName>
        <fullName evidence="4">phosphoribosylaminoimidazole carboxylase</fullName>
        <ecNumber evidence="4">4.1.1.21</ecNumber>
    </recommendedName>
    <alternativeName>
        <fullName evidence="10">AIR carboxylase</fullName>
    </alternativeName>
</protein>
<dbReference type="InterPro" id="IPR033747">
    <property type="entry name" value="PurE_ClassI"/>
</dbReference>
<evidence type="ECO:0000256" key="12">
    <source>
        <dbReference type="SAM" id="MobiDB-lite"/>
    </source>
</evidence>
<name>A0A8S1J4U9_9CHLO</name>
<evidence type="ECO:0000256" key="5">
    <source>
        <dbReference type="ARBA" id="ARBA00022741"/>
    </source>
</evidence>
<dbReference type="SMART" id="SM01001">
    <property type="entry name" value="AIRC"/>
    <property type="match status" value="1"/>
</dbReference>
<dbReference type="PANTHER" id="PTHR11609:SF5">
    <property type="entry name" value="PHOSPHORIBOSYLAMINOIMIDAZOLE CARBOXYLASE"/>
    <property type="match status" value="1"/>
</dbReference>
<dbReference type="SUPFAM" id="SSF51246">
    <property type="entry name" value="Rudiment single hybrid motif"/>
    <property type="match status" value="1"/>
</dbReference>
<dbReference type="HAMAP" id="MF_01929">
    <property type="entry name" value="PurE_classI"/>
    <property type="match status" value="1"/>
</dbReference>
<evidence type="ECO:0000256" key="6">
    <source>
        <dbReference type="ARBA" id="ARBA00022755"/>
    </source>
</evidence>
<proteinExistence type="inferred from homology"/>
<keyword evidence="9" id="KW-0456">Lyase</keyword>
<evidence type="ECO:0000256" key="4">
    <source>
        <dbReference type="ARBA" id="ARBA00012329"/>
    </source>
</evidence>
<comment type="similarity">
    <text evidence="3">In the C-terminal section; belongs to the AIR carboxylase family. Class I subfamily.</text>
</comment>
<dbReference type="SUPFAM" id="SSF56059">
    <property type="entry name" value="Glutathione synthetase ATP-binding domain-like"/>
    <property type="match status" value="1"/>
</dbReference>
<evidence type="ECO:0000313" key="15">
    <source>
        <dbReference type="Proteomes" id="UP000708148"/>
    </source>
</evidence>
<dbReference type="AlphaFoldDB" id="A0A8S1J4U9"/>
<dbReference type="InterPro" id="IPR016185">
    <property type="entry name" value="PreATP-grasp_dom_sf"/>
</dbReference>
<dbReference type="GO" id="GO:0005524">
    <property type="term" value="F:ATP binding"/>
    <property type="evidence" value="ECO:0007669"/>
    <property type="project" value="UniProtKB-UniRule"/>
</dbReference>
<gene>
    <name evidence="14" type="ORF">OSTQU699_LOCUS6364</name>
</gene>
<comment type="caution">
    <text evidence="14">The sequence shown here is derived from an EMBL/GenBank/DDBJ whole genome shotgun (WGS) entry which is preliminary data.</text>
</comment>
<keyword evidence="6" id="KW-0658">Purine biosynthesis</keyword>
<dbReference type="EMBL" id="CAJHUC010001402">
    <property type="protein sequence ID" value="CAD7701005.1"/>
    <property type="molecule type" value="Genomic_DNA"/>
</dbReference>
<dbReference type="GO" id="GO:0006189">
    <property type="term" value="P:'de novo' IMP biosynthetic process"/>
    <property type="evidence" value="ECO:0007669"/>
    <property type="project" value="InterPro"/>
</dbReference>
<dbReference type="Gene3D" id="3.40.50.1970">
    <property type="match status" value="1"/>
</dbReference>
<comment type="pathway">
    <text evidence="2">Purine metabolism; IMP biosynthesis via de novo pathway; 5-amino-1-(5-phospho-D-ribosyl)imidazole-4-carboxylate from 5-amino-1-(5-phospho-D-ribosyl)imidazole (carboxylase route): step 1/1.</text>
</comment>
<organism evidence="14 15">
    <name type="scientific">Ostreobium quekettii</name>
    <dbReference type="NCBI Taxonomy" id="121088"/>
    <lineage>
        <taxon>Eukaryota</taxon>
        <taxon>Viridiplantae</taxon>
        <taxon>Chlorophyta</taxon>
        <taxon>core chlorophytes</taxon>
        <taxon>Ulvophyceae</taxon>
        <taxon>TCBD clade</taxon>
        <taxon>Bryopsidales</taxon>
        <taxon>Ostreobineae</taxon>
        <taxon>Ostreobiaceae</taxon>
        <taxon>Ostreobium</taxon>
    </lineage>
</organism>
<dbReference type="InterPro" id="IPR005875">
    <property type="entry name" value="PurK"/>
</dbReference>
<dbReference type="PROSITE" id="PS50975">
    <property type="entry name" value="ATP_GRASP"/>
    <property type="match status" value="1"/>
</dbReference>
<evidence type="ECO:0000256" key="10">
    <source>
        <dbReference type="ARBA" id="ARBA00031607"/>
    </source>
</evidence>
<dbReference type="HAMAP" id="MF_01928">
    <property type="entry name" value="PurK"/>
    <property type="match status" value="1"/>
</dbReference>
<reference evidence="14" key="1">
    <citation type="submission" date="2020-12" db="EMBL/GenBank/DDBJ databases">
        <authorList>
            <person name="Iha C."/>
        </authorList>
    </citation>
    <scope>NUCLEOTIDE SEQUENCE</scope>
</reference>
<dbReference type="Proteomes" id="UP000708148">
    <property type="component" value="Unassembled WGS sequence"/>
</dbReference>
<evidence type="ECO:0000256" key="11">
    <source>
        <dbReference type="PROSITE-ProRule" id="PRU00409"/>
    </source>
</evidence>
<dbReference type="Pfam" id="PF00731">
    <property type="entry name" value="AIRC"/>
    <property type="match status" value="1"/>
</dbReference>
<evidence type="ECO:0000256" key="3">
    <source>
        <dbReference type="ARBA" id="ARBA00006114"/>
    </source>
</evidence>
<feature type="domain" description="ATP-grasp" evidence="13">
    <location>
        <begin position="149"/>
        <end position="336"/>
    </location>
</feature>
<dbReference type="NCBIfam" id="NF004680">
    <property type="entry name" value="PRK06019.1-6"/>
    <property type="match status" value="1"/>
</dbReference>
<comment type="catalytic activity">
    <reaction evidence="1">
        <text>5-amino-1-(5-phospho-D-ribosyl)imidazole-4-carboxylate + H(+) = 5-amino-1-(5-phospho-beta-D-ribosyl)imidazole + CO2</text>
        <dbReference type="Rhea" id="RHEA:10792"/>
        <dbReference type="ChEBI" id="CHEBI:15378"/>
        <dbReference type="ChEBI" id="CHEBI:16526"/>
        <dbReference type="ChEBI" id="CHEBI:77657"/>
        <dbReference type="ChEBI" id="CHEBI:137981"/>
        <dbReference type="EC" id="4.1.1.21"/>
    </reaction>
</comment>
<dbReference type="Gene3D" id="3.30.470.20">
    <property type="entry name" value="ATP-grasp fold, B domain"/>
    <property type="match status" value="1"/>
</dbReference>
<dbReference type="InterPro" id="IPR000031">
    <property type="entry name" value="PurE_dom"/>
</dbReference>
<dbReference type="InterPro" id="IPR011761">
    <property type="entry name" value="ATP-grasp"/>
</dbReference>
<sequence length="612" mass="65247">MTPRRSAPALGRGPAEARRGIQPRQRVGSGSGSHAGATEEDLVHDRVVGVLGGGQLGRMLALEAARMGIQIRFLDPTENAPAAVAAEQLVGSFQDRDKILEFAQGCDVVTVEIEHVNTAALEEVQSELGVSVHPSPETLRIIQDKFAQKQHLMQHGIPVVQCMEINDLSDLHNACAKGYPVMLKARRLAYDGRGNYIIGGASQLDEAVGALGGFEAGLYAEQWVPFAKELAVMVARTRDGRVLPFPVVETIHRESICFVTEAPADVPREVADEARDVAERAVGCLDGAGVFGVELFWVASGGVIVNEIAPRPHNSGHYTMDGCRTSQFEQHLRAVLGWQLGDPGMGAGCAVMYNLLGEAEGEEGLARARRALATARGLPGAVAHWYGKEGITKRRKIGHINIVGESREAVREQLATLDQLAANALQATGIQPQMANGHPNQPVVGIIMGSDSDLPTMSPAADVLQGQFGIPCEVKIVSAHRTPERMMEYAKSAHIRGIKVIIAGAGGAAHLPGMVAAMTPLPVIGVPVTPEGSHLDGLDALMSIVQMPKGVPVATVAIGNATNAGLLAIRILAAHDQGLINSMMEYQEGMKQIVTEKAIRLEEVGWKNYERQ</sequence>
<accession>A0A8S1J4U9</accession>
<evidence type="ECO:0000256" key="1">
    <source>
        <dbReference type="ARBA" id="ARBA00001244"/>
    </source>
</evidence>
<dbReference type="Gene3D" id="3.30.1490.20">
    <property type="entry name" value="ATP-grasp fold, A domain"/>
    <property type="match status" value="1"/>
</dbReference>
<dbReference type="PANTHER" id="PTHR11609">
    <property type="entry name" value="PURINE BIOSYNTHESIS PROTEIN 6/7, PUR6/7"/>
    <property type="match status" value="1"/>
</dbReference>